<keyword evidence="5 6" id="KW-0807">Transducer</keyword>
<accession>A0AAD0RXA5</accession>
<dbReference type="SUPFAM" id="SSF58104">
    <property type="entry name" value="Methyl-accepting chemotaxis protein (MCP) signaling domain"/>
    <property type="match status" value="1"/>
</dbReference>
<dbReference type="AlphaFoldDB" id="A0AAD0RXA5"/>
<feature type="domain" description="Methyl-accepting transducer" evidence="8">
    <location>
        <begin position="111"/>
        <end position="347"/>
    </location>
</feature>
<evidence type="ECO:0000313" key="10">
    <source>
        <dbReference type="Proteomes" id="UP000264605"/>
    </source>
</evidence>
<dbReference type="Proteomes" id="UP000264605">
    <property type="component" value="Chromosome"/>
</dbReference>
<dbReference type="GO" id="GO:0016020">
    <property type="term" value="C:membrane"/>
    <property type="evidence" value="ECO:0007669"/>
    <property type="project" value="UniProtKB-SubCell"/>
</dbReference>
<evidence type="ECO:0000256" key="5">
    <source>
        <dbReference type="ARBA" id="ARBA00023224"/>
    </source>
</evidence>
<evidence type="ECO:0000256" key="7">
    <source>
        <dbReference type="SAM" id="Phobius"/>
    </source>
</evidence>
<name>A0AAD0RXA5_9GAMM</name>
<evidence type="ECO:0000256" key="1">
    <source>
        <dbReference type="ARBA" id="ARBA00004141"/>
    </source>
</evidence>
<keyword evidence="4 7" id="KW-0472">Membrane</keyword>
<dbReference type="GO" id="GO:0006935">
    <property type="term" value="P:chemotaxis"/>
    <property type="evidence" value="ECO:0007669"/>
    <property type="project" value="UniProtKB-ARBA"/>
</dbReference>
<evidence type="ECO:0000256" key="6">
    <source>
        <dbReference type="PROSITE-ProRule" id="PRU00284"/>
    </source>
</evidence>
<evidence type="ECO:0000256" key="4">
    <source>
        <dbReference type="ARBA" id="ARBA00023136"/>
    </source>
</evidence>
<dbReference type="KEGG" id="pdj:D0907_00870"/>
<evidence type="ECO:0000259" key="8">
    <source>
        <dbReference type="PROSITE" id="PS50111"/>
    </source>
</evidence>
<comment type="subcellular location">
    <subcellularLocation>
        <location evidence="1">Membrane</location>
        <topology evidence="1">Multi-pass membrane protein</topology>
    </subcellularLocation>
</comment>
<dbReference type="Pfam" id="PF00015">
    <property type="entry name" value="MCPsignal"/>
    <property type="match status" value="1"/>
</dbReference>
<dbReference type="InterPro" id="IPR004089">
    <property type="entry name" value="MCPsignal_dom"/>
</dbReference>
<dbReference type="PROSITE" id="PS50111">
    <property type="entry name" value="CHEMOTAXIS_TRANSDUC_2"/>
    <property type="match status" value="1"/>
</dbReference>
<dbReference type="SMART" id="SM00283">
    <property type="entry name" value="MA"/>
    <property type="match status" value="1"/>
</dbReference>
<dbReference type="EMBL" id="CP032090">
    <property type="protein sequence ID" value="AXV63928.1"/>
    <property type="molecule type" value="Genomic_DNA"/>
</dbReference>
<evidence type="ECO:0000256" key="2">
    <source>
        <dbReference type="ARBA" id="ARBA00022692"/>
    </source>
</evidence>
<feature type="transmembrane region" description="Helical" evidence="7">
    <location>
        <begin position="30"/>
        <end position="51"/>
    </location>
</feature>
<dbReference type="PANTHER" id="PTHR32089">
    <property type="entry name" value="METHYL-ACCEPTING CHEMOTAXIS PROTEIN MCPB"/>
    <property type="match status" value="1"/>
</dbReference>
<gene>
    <name evidence="9" type="ORF">D0907_00870</name>
</gene>
<protein>
    <submittedName>
        <fullName evidence="9">Methyl-accepting chemotaxis protein</fullName>
    </submittedName>
</protein>
<reference evidence="9 10" key="1">
    <citation type="submission" date="2018-08" db="EMBL/GenBank/DDBJ databases">
        <title>Draft genome sequence of Pseudoalteromonas donghaensis HJ51.</title>
        <authorList>
            <person name="Oh J."/>
            <person name="Roh D."/>
        </authorList>
    </citation>
    <scope>NUCLEOTIDE SEQUENCE [LARGE SCALE GENOMIC DNA]</scope>
    <source>
        <strain evidence="9 10">HJ51</strain>
    </source>
</reference>
<dbReference type="RefSeq" id="WP_065978896.1">
    <property type="nucleotide sequence ID" value="NZ_CP032090.1"/>
</dbReference>
<dbReference type="PROSITE" id="PS51257">
    <property type="entry name" value="PROKAR_LIPOPROTEIN"/>
    <property type="match status" value="1"/>
</dbReference>
<evidence type="ECO:0000313" key="9">
    <source>
        <dbReference type="EMBL" id="AXV63928.1"/>
    </source>
</evidence>
<dbReference type="Gene3D" id="1.10.287.950">
    <property type="entry name" value="Methyl-accepting chemotaxis protein"/>
    <property type="match status" value="1"/>
</dbReference>
<keyword evidence="3 7" id="KW-1133">Transmembrane helix</keyword>
<dbReference type="GO" id="GO:0007165">
    <property type="term" value="P:signal transduction"/>
    <property type="evidence" value="ECO:0007669"/>
    <property type="project" value="UniProtKB-KW"/>
</dbReference>
<keyword evidence="2 7" id="KW-0812">Transmembrane</keyword>
<organism evidence="9 10">
    <name type="scientific">Pseudoalteromonas lipolytica</name>
    <dbReference type="NCBI Taxonomy" id="570156"/>
    <lineage>
        <taxon>Bacteria</taxon>
        <taxon>Pseudomonadati</taxon>
        <taxon>Pseudomonadota</taxon>
        <taxon>Gammaproteobacteria</taxon>
        <taxon>Alteromonadales</taxon>
        <taxon>Pseudoalteromonadaceae</taxon>
        <taxon>Pseudoalteromonas</taxon>
    </lineage>
</organism>
<dbReference type="GeneID" id="99507983"/>
<proteinExistence type="predicted"/>
<evidence type="ECO:0000256" key="3">
    <source>
        <dbReference type="ARBA" id="ARBA00022989"/>
    </source>
</evidence>
<dbReference type="PANTHER" id="PTHR32089:SF119">
    <property type="entry name" value="METHYL-ACCEPTING CHEMOTAXIS PROTEIN CTPL"/>
    <property type="match status" value="1"/>
</dbReference>
<sequence length="416" mass="45972">MTRIKIAIALFLTSLLGCIASFAVFDFSTSALLILSLFICGPWAVMIYSLYSTDKQQLDFLNDFATNMTAEQGINFSFRFDENNPNLPQACHALNESLTTVEHLLGEIYFSSARLLPMADALRDTYASMTQKATIQDAHGVDLAITIKRTIDVSRELDRSLEQIYHAVSNATNSVKQTRLDTDKSQSSLLKLADNINQTSQQIVLLKQDSDAIGSVIEVINSIAEQTNLLALNAAIEAARAGEQGRGFAVVADEVRNLAARTSKSTQEVRNMVAKIQHNTEQANQLMQKALKETEHTVKLSDESTRETNKIEQAMLAIDALSESIHAQVALQSQMSDEAQASIDSMVEINSDALSSTQIQAVSSKDLVNLAHSIDNKLSMFKVTYPSIDLKKRVDRSRFINDEEIKQAQDGDIELF</sequence>